<dbReference type="EMBL" id="QTTQ01000009">
    <property type="protein sequence ID" value="REE83446.1"/>
    <property type="molecule type" value="Genomic_DNA"/>
</dbReference>
<dbReference type="PROSITE" id="PS50041">
    <property type="entry name" value="C_TYPE_LECTIN_2"/>
    <property type="match status" value="1"/>
</dbReference>
<sequence>MRLVQTNIYFFLTVFLFFCSFYSYSWSQTNTPPTVTATGNQFYCPLSQINVVTDFDITGGTNQIEAIYIQISTGYVQGQDKLILLNSSLHPNIQAETFNISEGKLVLNWIGSGTSNYEDLIAAVNDVVFENTNANITGERTFSITIDEKNYLPLTGHYYEFIPSLGITWTDAKAAAENLDYYGLKGYLATITSSEEAQLTGEQASGAGWIGGSDAGTEQTWKWVTGPENGTTFWQGGINGTATAPFYFAFWNYQEPNQSGDEDYAHITAPNVGIRGAWNDLSNTGATSGDYQPKGYIVEYGGMPGDPILTLSASTKITIPSIVSSSDGERCGEGSVELIASASAGKVLWFNSETSTVSIGEGENWQTPIISTTTTFYALASVNGCINGEKTAVIATVKEIPEILAVTENLICGNGSGILTATATAGEINWYNTLTGGSSIFKGTSFTTPVLNNTTTYYVDAAENGCTTLDRKPVTLTVVHINPPTTSLPLQTFCDTENATINNLSVNGTDIRWYATETSTTPLNNFEILLNNTSYYATQTINTCESTNRLEIKVLLYETPTPLDTIPKISVCDSNAFGTDIDGIEYFNLTENQSSILNGKNAADYTISYFSDTSLSQEISNASNYKNTTVGSPQTIYFKIENNNLTKCSVTGSFEIEVNPLPVLKASEVVLEQCDNDDTNDGFSVFNLNEANELISENYLNETFEFYRDAAYSNLIENPIAYENPSVINSLVYVKIKTINGCERFAKINLKVGATQIPSDFHLNYYLCEDQPSNNQDGLTFFNFSDAEQKLIDTKPIFSSQEVRITYFENLNDALSEINAIPDISNYKNSTPWEQEIYIRIDSDDVNACLGLNHVITLHVEPLPIATPVTIERQCDDDQDGLFLFDTSAIDETIRNGQTKITISYFDEAGNPLPSPLPNPFLTKSQTITIKVENNNSTINPACFDETTLEFIVDDAPEVYPVTIEPLCDDGENTTDGFSSFDTSTIETSLLGGQTNMQVFYFDADDNPLPSPLPNPFFTSSQDVTVIIQNPLNTTCSISTALNFIVNPLPNFEVETEQILCLNTPPTILEPLNPDDNYTYQWYDSNGNIVSDQASYPTFEGGYFTVIATSNLGCESLPRTIFVEKSDVANIDLDDVTIIDDSSNNSITINDANNNLGDDDYEYSLNSEFGPFQDEPFFDNVPAGIHTLYVRDTDNCGTVGLEVSIIGYPKFFTPNNDGYNDTWNILGISNSFYPSSLLNIFDRFGKLIAQINPNIEGWDGLYNGKELPSTDYWFTVELTDKTGKSRSKQGHFSLIRR</sequence>
<dbReference type="RefSeq" id="WP_115878145.1">
    <property type="nucleotide sequence ID" value="NZ_QTTQ01000009.1"/>
</dbReference>
<proteinExistence type="predicted"/>
<comment type="caution">
    <text evidence="3">The sequence shown here is derived from an EMBL/GenBank/DDBJ whole genome shotgun (WGS) entry which is preliminary data.</text>
</comment>
<reference evidence="3 4" key="1">
    <citation type="submission" date="2018-08" db="EMBL/GenBank/DDBJ databases">
        <title>Genomic Encyclopedia of Type Strains, Phase III (KMG-III): the genomes of soil and plant-associated and newly described type strains.</title>
        <authorList>
            <person name="Whitman W."/>
        </authorList>
    </citation>
    <scope>NUCLEOTIDE SEQUENCE [LARGE SCALE GENOMIC DNA]</scope>
    <source>
        <strain evidence="3 4">325-5</strain>
    </source>
</reference>
<evidence type="ECO:0000313" key="4">
    <source>
        <dbReference type="Proteomes" id="UP000256429"/>
    </source>
</evidence>
<gene>
    <name evidence="3" type="ORF">BX611_0737</name>
</gene>
<feature type="transmembrane region" description="Helical" evidence="1">
    <location>
        <begin position="7"/>
        <end position="26"/>
    </location>
</feature>
<dbReference type="Pfam" id="PF13585">
    <property type="entry name" value="CHU_C"/>
    <property type="match status" value="1"/>
</dbReference>
<dbReference type="SUPFAM" id="SSF56436">
    <property type="entry name" value="C-type lectin-like"/>
    <property type="match status" value="1"/>
</dbReference>
<keyword evidence="4" id="KW-1185">Reference proteome</keyword>
<dbReference type="Proteomes" id="UP000256429">
    <property type="component" value="Unassembled WGS sequence"/>
</dbReference>
<dbReference type="InterPro" id="IPR034007">
    <property type="entry name" value="CTLD_bac"/>
</dbReference>
<organism evidence="3 4">
    <name type="scientific">Lutibacter oceani</name>
    <dbReference type="NCBI Taxonomy" id="1853311"/>
    <lineage>
        <taxon>Bacteria</taxon>
        <taxon>Pseudomonadati</taxon>
        <taxon>Bacteroidota</taxon>
        <taxon>Flavobacteriia</taxon>
        <taxon>Flavobacteriales</taxon>
        <taxon>Flavobacteriaceae</taxon>
        <taxon>Lutibacter</taxon>
    </lineage>
</organism>
<feature type="domain" description="C-type lectin" evidence="2">
    <location>
        <begin position="154"/>
        <end position="280"/>
    </location>
</feature>
<dbReference type="InterPro" id="IPR026341">
    <property type="entry name" value="T9SS_type_B"/>
</dbReference>
<dbReference type="Pfam" id="PF19081">
    <property type="entry name" value="Ig_7"/>
    <property type="match status" value="3"/>
</dbReference>
<evidence type="ECO:0000313" key="3">
    <source>
        <dbReference type="EMBL" id="REE83446.1"/>
    </source>
</evidence>
<keyword evidence="1" id="KW-0812">Transmembrane</keyword>
<dbReference type="Gene3D" id="3.10.100.10">
    <property type="entry name" value="Mannose-Binding Protein A, subunit A"/>
    <property type="match status" value="1"/>
</dbReference>
<dbReference type="SMART" id="SM00034">
    <property type="entry name" value="CLECT"/>
    <property type="match status" value="1"/>
</dbReference>
<dbReference type="CDD" id="cd03603">
    <property type="entry name" value="CLECT_VCBS"/>
    <property type="match status" value="1"/>
</dbReference>
<dbReference type="OrthoDB" id="9765926at2"/>
<keyword evidence="1" id="KW-1133">Transmembrane helix</keyword>
<dbReference type="InterPro" id="IPR044023">
    <property type="entry name" value="Ig_7"/>
</dbReference>
<accession>A0A3D9S2B1</accession>
<evidence type="ECO:0000259" key="2">
    <source>
        <dbReference type="PROSITE" id="PS50041"/>
    </source>
</evidence>
<name>A0A3D9S2B1_9FLAO</name>
<dbReference type="NCBIfam" id="TIGR04131">
    <property type="entry name" value="Bac_Flav_CTERM"/>
    <property type="match status" value="1"/>
</dbReference>
<evidence type="ECO:0000256" key="1">
    <source>
        <dbReference type="SAM" id="Phobius"/>
    </source>
</evidence>
<dbReference type="InterPro" id="IPR001304">
    <property type="entry name" value="C-type_lectin-like"/>
</dbReference>
<dbReference type="InterPro" id="IPR016186">
    <property type="entry name" value="C-type_lectin-like/link_sf"/>
</dbReference>
<protein>
    <submittedName>
        <fullName evidence="3">Gliding motility-associated-like protein</fullName>
    </submittedName>
</protein>
<dbReference type="InterPro" id="IPR016187">
    <property type="entry name" value="CTDL_fold"/>
</dbReference>
<keyword evidence="1" id="KW-0472">Membrane</keyword>